<comment type="caution">
    <text evidence="3">The sequence shown here is derived from an EMBL/GenBank/DDBJ whole genome shotgun (WGS) entry which is preliminary data.</text>
</comment>
<feature type="region of interest" description="Disordered" evidence="2">
    <location>
        <begin position="2136"/>
        <end position="2172"/>
    </location>
</feature>
<dbReference type="OMA" id="FRCAPAH"/>
<feature type="region of interest" description="Disordered" evidence="2">
    <location>
        <begin position="751"/>
        <end position="797"/>
    </location>
</feature>
<feature type="compositionally biased region" description="Low complexity" evidence="2">
    <location>
        <begin position="907"/>
        <end position="921"/>
    </location>
</feature>
<feature type="compositionally biased region" description="Polar residues" evidence="2">
    <location>
        <begin position="111"/>
        <end position="123"/>
    </location>
</feature>
<feature type="compositionally biased region" description="Polar residues" evidence="2">
    <location>
        <begin position="681"/>
        <end position="695"/>
    </location>
</feature>
<feature type="region of interest" description="Disordered" evidence="2">
    <location>
        <begin position="905"/>
        <end position="944"/>
    </location>
</feature>
<dbReference type="OrthoDB" id="273563at2759"/>
<proteinExistence type="predicted"/>
<feature type="coiled-coil region" evidence="1">
    <location>
        <begin position="1762"/>
        <end position="1789"/>
    </location>
</feature>
<feature type="compositionally biased region" description="Low complexity" evidence="2">
    <location>
        <begin position="1423"/>
        <end position="1445"/>
    </location>
</feature>
<accession>A0A0N0P541</accession>
<feature type="region of interest" description="Disordered" evidence="2">
    <location>
        <begin position="309"/>
        <end position="368"/>
    </location>
</feature>
<name>A0A0N0P541_LEPSE</name>
<organism evidence="3 4">
    <name type="scientific">Leptomonas seymouri</name>
    <dbReference type="NCBI Taxonomy" id="5684"/>
    <lineage>
        <taxon>Eukaryota</taxon>
        <taxon>Discoba</taxon>
        <taxon>Euglenozoa</taxon>
        <taxon>Kinetoplastea</taxon>
        <taxon>Metakinetoplastina</taxon>
        <taxon>Trypanosomatida</taxon>
        <taxon>Trypanosomatidae</taxon>
        <taxon>Leishmaniinae</taxon>
        <taxon>Leptomonas</taxon>
    </lineage>
</organism>
<feature type="compositionally biased region" description="Basic and acidic residues" evidence="2">
    <location>
        <begin position="1679"/>
        <end position="1693"/>
    </location>
</feature>
<dbReference type="EMBL" id="LJSK01000180">
    <property type="protein sequence ID" value="KPI85557.1"/>
    <property type="molecule type" value="Genomic_DNA"/>
</dbReference>
<feature type="compositionally biased region" description="Polar residues" evidence="2">
    <location>
        <begin position="1026"/>
        <end position="1046"/>
    </location>
</feature>
<evidence type="ECO:0000256" key="2">
    <source>
        <dbReference type="SAM" id="MobiDB-lite"/>
    </source>
</evidence>
<feature type="compositionally biased region" description="Polar residues" evidence="2">
    <location>
        <begin position="582"/>
        <end position="597"/>
    </location>
</feature>
<keyword evidence="4" id="KW-1185">Reference proteome</keyword>
<sequence>MGCANQKLRMQQIAYQRDFLGACWNSSLGEEEAEEYMASRWMGISKEVMALYTNNHCFAVRTLKKDEKARAEAAAAGKPALQAADDSAGIALGFGGDAGGGGGGVQSPNMSVSPASPVTTITTGKARPLDNTAPAFSPLSDCKQRKDYVSPLSGRQASPLPQPPALPKPAVGPIIATTMPIARTTVRQGTSHAHGVNNNSVASVKDDHSAVNSASAQSGLGRAPAAERTKRGSDPAALRNVVKDSVESGRIVHADHPYLQRHGLSVYSGVVFRCAPAHRLYHRISLVPDVSMKRLYQMQMVALAHSGTHDASSSLFGRPGTEGKQSEPHHLQPCASSSDYPRTMPPNDTEERGVLPMTPQMPPSNVPSMVPTPMVRPLKGSPGAAMDSSVTNANPPLRGSDLDRSLPLPSLPLGAVSARHLRFASGPEAHQSAIIDAWAAENPLSAFNNYPVKDCDVAGVTASRPPVIIGSVTATELQALPPNTEICFGGWLYVSLQDEQERLRKSLKLYAARQRRRAAKAAAEGTVRFPAASSSAAPGGRTSRVQNRRGDPQSTQGVDEAEIDVEGDVVNLNGTMGPRHSLTATPTLRPLDSSSPNGGLEALKGADSGAERLHPADSSTFTTSPTAVYKDPSIWPPPRMVNSEDNSGEAADESKPGGLDGVLSHTTVSAKSSPAGVNAAAASSTGDGNEATAASQCAMPAPSNEPTAANEIINKAANSYNGTIAASSKPPALLLPLEGVLKEPLNASIRPKVRRSASAAPLREPSLAPSRLHPRSSSMPPAPMIAPASNSPAMPPPLHHTGRYAREAMEADVLNASWLPYAYIIVAVPMYECSLVPTTFHAAYTRHKAVSLNLANAQSRQAYGVGCITSVRYGGVMVIEYRDKVDEADDAAWIAELMRVGRIAQQGNSGDDSNNASSSVNMDPSVSAPFRSQHHSALHHARAEKLRRVKSRIWHKLRRQGLHVVLAATRMADRRHRQHRAFISMELNTPFINSRGDAAAAAMGASHMTQQPAANGQHAASALRNPPSSTTRGFHRASLSSPQTGVLDSVRDENLGVMEGGAEEMNEAMEDTAEEFDSTASNLSEGSDSDKDSVSEDSRLSPGRCGGAAAESKNGAGGGEGGDSARGGGRLSSRKHWGRWWPAPLSLHRHKRREKAHGVTTREDRLLWAEPQMTDDFYLRGTFRQIGGMKYLDAVSLMDGCPVSELVQGIRRWVVNLLSMPIKARPICLFLQRYEGIAASLRVTPSQLVAAMLAPSAALGKHLTQGNCSFHMPSTGVPGADENNMDEAAAWPASPNFGDPVMDQVASPSVLVNASFASLKANALPPTRTLAYQTYYCGPLEPEVHAVLPPEIQEIIASCQARQLPDVLKQQVSKEPAAAALSSVRAAESRSLPPPELLSGNHSAATNSTNPAAVERSTVRARSAFTDASSPSPAAAGMAASTLPAGPLSPDLASSHPASNGHHCIDVGSLPLQQQQRRSHPQQQKPGSPAQRNVSQFPSVAHADSVSALTHPQVKVASPHSSFGAPSTSAKTASAVEADITAGHAKPPANTVPTTITEFLFYDDPTKQENSIGNSFTAANSLALSAAAAALVLQGNAKGHTVVSNASLAAPSVSTGSFPAIHAPGEDPMVAAPHSLNGGSFDHVKGLAELETPPGHHLGGFAKADNGDEAIRTGTKAVEASKTHAQHEQECQHRKMALSQSLKTAEDSGDASTSACRNCEDAVKGAPGPSAAPPQLKWRPEAVACNRRNAENHEGDDSDNEADECEMERQLAERELRALKSELDEMVSLASIARTELLDRLDELLLLSRVFLPHTHPDKVDPCLVTMKMLRQYPEEVPVKEIHTDWVPLLMTLLTGSRESLLCSSSHACDYPGWMVGSAQGLLTTYNGIVDASDMRDASKRRQACMSGQTKYTVDPLPPMPIPRQLHDIVIASQPVHLTKPMLHEMKRLGMESSGLSFSFSGGSLGVLAGIIHYYSDFLRSKYRGEVLAAGGRAKDAGATVLDVLSRGGYNVLLRRIWIWGVMPESKKSKRLIAAAATKLMQRKLHHSDDATSDSSARHAPLTTDEHEHVTSTASGNGGSVQAVGTPFRGAEAYALYDAIAHYLSTLEELCMEHNGNNFMVPQTWAKRRSMLMSWRRGKDSEPVTANGGVGAAATNGKSAPGDAPNSGSGGFLEDTGSARDLVPIFEVCVATNYYYKCLMDEAHRPAGNHSTGGDGAAGLLRQASSAHIHNGNAVTRLPSMVGAQARLSSREHDQSASEGPRGWTQTPSSEKTPESKPIAKPSPSSHENGGDRSSHNNGAVLETLYCGGEEAMKKDTPQRKATKKFYGFLSDHYEQWRARHSEDKTMNAYVKRISVSMN</sequence>
<evidence type="ECO:0000313" key="4">
    <source>
        <dbReference type="Proteomes" id="UP000038009"/>
    </source>
</evidence>
<dbReference type="VEuPathDB" id="TriTrypDB:Lsey_0180_0060"/>
<feature type="region of interest" description="Disordered" evidence="2">
    <location>
        <begin position="1384"/>
        <end position="1498"/>
    </location>
</feature>
<evidence type="ECO:0000256" key="1">
    <source>
        <dbReference type="SAM" id="Coils"/>
    </source>
</evidence>
<feature type="region of interest" description="Disordered" evidence="2">
    <location>
        <begin position="2246"/>
        <end position="2299"/>
    </location>
</feature>
<feature type="compositionally biased region" description="Polar residues" evidence="2">
    <location>
        <begin position="617"/>
        <end position="626"/>
    </location>
</feature>
<feature type="compositionally biased region" description="Gly residues" evidence="2">
    <location>
        <begin position="1115"/>
        <end position="1130"/>
    </location>
</feature>
<feature type="region of interest" description="Disordered" evidence="2">
    <location>
        <begin position="1677"/>
        <end position="1737"/>
    </location>
</feature>
<feature type="region of interest" description="Disordered" evidence="2">
    <location>
        <begin position="521"/>
        <end position="705"/>
    </location>
</feature>
<keyword evidence="1" id="KW-0175">Coiled coil</keyword>
<feature type="compositionally biased region" description="Basic and acidic residues" evidence="2">
    <location>
        <begin position="1088"/>
        <end position="1099"/>
    </location>
</feature>
<feature type="compositionally biased region" description="Polar residues" evidence="2">
    <location>
        <begin position="1400"/>
        <end position="1411"/>
    </location>
</feature>
<feature type="compositionally biased region" description="Polar residues" evidence="2">
    <location>
        <begin position="189"/>
        <end position="202"/>
    </location>
</feature>
<feature type="region of interest" description="Disordered" evidence="2">
    <location>
        <begin position="1070"/>
        <end position="1133"/>
    </location>
</feature>
<feature type="compositionally biased region" description="Low complexity" evidence="2">
    <location>
        <begin position="2144"/>
        <end position="2157"/>
    </location>
</feature>
<reference evidence="3 4" key="1">
    <citation type="journal article" date="2015" name="PLoS Pathog.">
        <title>Leptomonas seymouri: Adaptations to the Dixenous Life Cycle Analyzed by Genome Sequencing, Transcriptome Profiling and Co-infection with Leishmania donovani.</title>
        <authorList>
            <person name="Kraeva N."/>
            <person name="Butenko A."/>
            <person name="Hlavacova J."/>
            <person name="Kostygov A."/>
            <person name="Myskova J."/>
            <person name="Grybchuk D."/>
            <person name="Lestinova T."/>
            <person name="Votypka J."/>
            <person name="Volf P."/>
            <person name="Opperdoes F."/>
            <person name="Flegontov P."/>
            <person name="Lukes J."/>
            <person name="Yurchenko V."/>
        </authorList>
    </citation>
    <scope>NUCLEOTIDE SEQUENCE [LARGE SCALE GENOMIC DNA]</scope>
    <source>
        <strain evidence="3 4">ATCC 30220</strain>
    </source>
</reference>
<feature type="region of interest" description="Disordered" evidence="2">
    <location>
        <begin position="189"/>
        <end position="237"/>
    </location>
</feature>
<gene>
    <name evidence="3" type="ORF">ABL78_5386</name>
</gene>
<feature type="region of interest" description="Disordered" evidence="2">
    <location>
        <begin position="1004"/>
        <end position="1052"/>
    </location>
</feature>
<feature type="compositionally biased region" description="Low complexity" evidence="2">
    <location>
        <begin position="1469"/>
        <end position="1484"/>
    </location>
</feature>
<feature type="region of interest" description="Disordered" evidence="2">
    <location>
        <begin position="2045"/>
        <end position="2080"/>
    </location>
</feature>
<feature type="region of interest" description="Disordered" evidence="2">
    <location>
        <begin position="111"/>
        <end position="142"/>
    </location>
</feature>
<feature type="compositionally biased region" description="Low complexity" evidence="2">
    <location>
        <begin position="775"/>
        <end position="792"/>
    </location>
</feature>
<evidence type="ECO:0000313" key="3">
    <source>
        <dbReference type="EMBL" id="KPI85557.1"/>
    </source>
</evidence>
<dbReference type="Proteomes" id="UP000038009">
    <property type="component" value="Unassembled WGS sequence"/>
</dbReference>
<protein>
    <submittedName>
        <fullName evidence="3">Uncharacterized protein</fullName>
    </submittedName>
</protein>